<keyword evidence="2 5" id="KW-0812">Transmembrane</keyword>
<dbReference type="PANTHER" id="PTHR42829:SF2">
    <property type="entry name" value="NADH-UBIQUINONE OXIDOREDUCTASE CHAIN 5"/>
    <property type="match status" value="1"/>
</dbReference>
<dbReference type="InterPro" id="IPR018393">
    <property type="entry name" value="NADHpl_OxRdtase_5_subgr"/>
</dbReference>
<feature type="transmembrane region" description="Helical" evidence="6">
    <location>
        <begin position="306"/>
        <end position="324"/>
    </location>
</feature>
<feature type="transmembrane region" description="Helical" evidence="6">
    <location>
        <begin position="209"/>
        <end position="227"/>
    </location>
</feature>
<evidence type="ECO:0000256" key="2">
    <source>
        <dbReference type="ARBA" id="ARBA00022692"/>
    </source>
</evidence>
<dbReference type="NCBIfam" id="TIGR01974">
    <property type="entry name" value="NDH_I_L"/>
    <property type="match status" value="1"/>
</dbReference>
<name>A0A1X2F7T1_9MYCO</name>
<dbReference type="InterPro" id="IPR003945">
    <property type="entry name" value="NU5C-like"/>
</dbReference>
<dbReference type="GO" id="GO:0012505">
    <property type="term" value="C:endomembrane system"/>
    <property type="evidence" value="ECO:0007669"/>
    <property type="project" value="UniProtKB-SubCell"/>
</dbReference>
<evidence type="ECO:0000259" key="7">
    <source>
        <dbReference type="Pfam" id="PF00361"/>
    </source>
</evidence>
<evidence type="ECO:0000256" key="6">
    <source>
        <dbReference type="SAM" id="Phobius"/>
    </source>
</evidence>
<feature type="transmembrane region" description="Helical" evidence="6">
    <location>
        <begin position="118"/>
        <end position="135"/>
    </location>
</feature>
<feature type="transmembrane region" description="Helical" evidence="6">
    <location>
        <begin position="29"/>
        <end position="50"/>
    </location>
</feature>
<feature type="domain" description="NADH:quinone oxidoreductase/Mrp antiporter transmembrane" evidence="7">
    <location>
        <begin position="135"/>
        <end position="418"/>
    </location>
</feature>
<feature type="transmembrane region" description="Helical" evidence="6">
    <location>
        <begin position="85"/>
        <end position="106"/>
    </location>
</feature>
<feature type="transmembrane region" description="Helical" evidence="6">
    <location>
        <begin position="248"/>
        <end position="266"/>
    </location>
</feature>
<dbReference type="PRINTS" id="PR01435">
    <property type="entry name" value="NPOXDRDTASE5"/>
</dbReference>
<dbReference type="Pfam" id="PF00662">
    <property type="entry name" value="Proton_antipo_N"/>
    <property type="match status" value="1"/>
</dbReference>
<evidence type="ECO:0000313" key="10">
    <source>
        <dbReference type="Proteomes" id="UP000193964"/>
    </source>
</evidence>
<protein>
    <submittedName>
        <fullName evidence="9">NADH:ubiquinone oxidoreductase subunit L</fullName>
    </submittedName>
</protein>
<evidence type="ECO:0000259" key="8">
    <source>
        <dbReference type="Pfam" id="PF00662"/>
    </source>
</evidence>
<feature type="transmembrane region" description="Helical" evidence="6">
    <location>
        <begin position="330"/>
        <end position="351"/>
    </location>
</feature>
<evidence type="ECO:0000313" key="9">
    <source>
        <dbReference type="EMBL" id="ORX14500.1"/>
    </source>
</evidence>
<evidence type="ECO:0000256" key="1">
    <source>
        <dbReference type="ARBA" id="ARBA00004127"/>
    </source>
</evidence>
<evidence type="ECO:0000256" key="5">
    <source>
        <dbReference type="RuleBase" id="RU000320"/>
    </source>
</evidence>
<feature type="transmembrane region" description="Helical" evidence="6">
    <location>
        <begin position="500"/>
        <end position="521"/>
    </location>
</feature>
<dbReference type="NCBIfam" id="NF005141">
    <property type="entry name" value="PRK06590.1"/>
    <property type="match status" value="1"/>
</dbReference>
<feature type="transmembrane region" description="Helical" evidence="6">
    <location>
        <begin position="6"/>
        <end position="22"/>
    </location>
</feature>
<dbReference type="GO" id="GO:0042773">
    <property type="term" value="P:ATP synthesis coupled electron transport"/>
    <property type="evidence" value="ECO:0007669"/>
    <property type="project" value="InterPro"/>
</dbReference>
<dbReference type="PRINTS" id="PR01434">
    <property type="entry name" value="NADHDHGNASE5"/>
</dbReference>
<dbReference type="GO" id="GO:0016020">
    <property type="term" value="C:membrane"/>
    <property type="evidence" value="ECO:0007669"/>
    <property type="project" value="UniProtKB-SubCell"/>
</dbReference>
<dbReference type="GO" id="GO:0008137">
    <property type="term" value="F:NADH dehydrogenase (ubiquinone) activity"/>
    <property type="evidence" value="ECO:0007669"/>
    <property type="project" value="InterPro"/>
</dbReference>
<proteinExistence type="predicted"/>
<dbReference type="Gene3D" id="1.20.5.2700">
    <property type="match status" value="1"/>
</dbReference>
<reference evidence="9 10" key="1">
    <citation type="submission" date="2016-01" db="EMBL/GenBank/DDBJ databases">
        <title>The new phylogeny of the genus Mycobacterium.</title>
        <authorList>
            <person name="Tarcisio F."/>
            <person name="Conor M."/>
            <person name="Antonella G."/>
            <person name="Elisabetta G."/>
            <person name="Giulia F.S."/>
            <person name="Sara T."/>
            <person name="Anna F."/>
            <person name="Clotilde B."/>
            <person name="Roberto B."/>
            <person name="Veronica D.S."/>
            <person name="Fabio R."/>
            <person name="Monica P."/>
            <person name="Olivier J."/>
            <person name="Enrico T."/>
            <person name="Nicola S."/>
        </authorList>
    </citation>
    <scope>NUCLEOTIDE SEQUENCE [LARGE SCALE GENOMIC DNA]</scope>
    <source>
        <strain evidence="9 10">ATCC 700010</strain>
    </source>
</reference>
<keyword evidence="3 6" id="KW-1133">Transmembrane helix</keyword>
<feature type="transmembrane region" description="Helical" evidence="6">
    <location>
        <begin position="605"/>
        <end position="625"/>
    </location>
</feature>
<dbReference type="GO" id="GO:0015990">
    <property type="term" value="P:electron transport coupled proton transport"/>
    <property type="evidence" value="ECO:0007669"/>
    <property type="project" value="TreeGrafter"/>
</dbReference>
<dbReference type="OrthoDB" id="9811798at2"/>
<feature type="transmembrane region" description="Helical" evidence="6">
    <location>
        <begin position="414"/>
        <end position="437"/>
    </location>
</feature>
<comment type="caution">
    <text evidence="9">The sequence shown here is derived from an EMBL/GenBank/DDBJ whole genome shotgun (WGS) entry which is preliminary data.</text>
</comment>
<dbReference type="RefSeq" id="WP_085144959.1">
    <property type="nucleotide sequence ID" value="NZ_JACKUA010000026.1"/>
</dbReference>
<organism evidence="9 10">
    <name type="scientific">Mycolicibacterium wolinskyi</name>
    <dbReference type="NCBI Taxonomy" id="59750"/>
    <lineage>
        <taxon>Bacteria</taxon>
        <taxon>Bacillati</taxon>
        <taxon>Actinomycetota</taxon>
        <taxon>Actinomycetes</taxon>
        <taxon>Mycobacteriales</taxon>
        <taxon>Mycobacteriaceae</taxon>
        <taxon>Mycolicibacterium</taxon>
    </lineage>
</organism>
<dbReference type="AlphaFoldDB" id="A0A1X2F7T1"/>
<gene>
    <name evidence="9" type="ORF">AWC31_25240</name>
</gene>
<dbReference type="PANTHER" id="PTHR42829">
    <property type="entry name" value="NADH-UBIQUINONE OXIDOREDUCTASE CHAIN 5"/>
    <property type="match status" value="1"/>
</dbReference>
<dbReference type="Pfam" id="PF00361">
    <property type="entry name" value="Proton_antipo_M"/>
    <property type="match status" value="1"/>
</dbReference>
<feature type="transmembrane region" description="Helical" evidence="6">
    <location>
        <begin position="278"/>
        <end position="299"/>
    </location>
</feature>
<dbReference type="GO" id="GO:0003954">
    <property type="term" value="F:NADH dehydrogenase activity"/>
    <property type="evidence" value="ECO:0007669"/>
    <property type="project" value="TreeGrafter"/>
</dbReference>
<accession>A0A1X2F7T1</accession>
<evidence type="ECO:0000256" key="4">
    <source>
        <dbReference type="ARBA" id="ARBA00023136"/>
    </source>
</evidence>
<comment type="subcellular location">
    <subcellularLocation>
        <location evidence="1">Endomembrane system</location>
        <topology evidence="1">Multi-pass membrane protein</topology>
    </subcellularLocation>
    <subcellularLocation>
        <location evidence="5">Membrane</location>
        <topology evidence="5">Multi-pass membrane protein</topology>
    </subcellularLocation>
</comment>
<dbReference type="InterPro" id="IPR001516">
    <property type="entry name" value="Proton_antipo_N"/>
</dbReference>
<feature type="transmembrane region" description="Helical" evidence="6">
    <location>
        <begin position="181"/>
        <end position="203"/>
    </location>
</feature>
<keyword evidence="4 6" id="KW-0472">Membrane</keyword>
<sequence length="626" mass="65230">MSLPVWLLIDLPITGAAILLLAGRRADRWGHLLGCAAALSSFVVGALLFVDMLGRHGEDRAVHENLFSWVPVAGLQVDFGLQLDELSMCFVLLITGVGSLIHIYSVGYMAHDPDRRRFFAYLNLFLAAMLLLVLADNYLGLYAGWEGVGLASYLLIGFWSHKPSAATAAKKAFIVNRVGDMGLAIALMVMFASVGSISFAAVFGSAPALAEPTLTAIGLLLLLGACGKSAQVPLQSWLGDAMEGPTPVSALIHAATMVTAGVYLIVRSGPIFDLAPAAQTGVVLVGAVTLLFGAIIGCAKDDIKKALAASTMSQIGYMVLAAGLGPAGYAFAIMHLLTHGFFKAGLFLGAGSVMHAMDDEVNMRRYGGLRKALPITFATFGLGYLAIIGVPPLAGFFSKDGIIEAALGAGGVRGVILGGAAILGAGITAFYMTRVMLMTFFGEKRWADGAHPHEAPTVMTWPMILLAIGSVVSGGALAIGGTLSHWLEPVVGTHEAHHAVPVWVVTIVVLAVVAIGIAVAYRMYAQQAVPVEIPEGSELTVAARRDLYGDAFNEAVFMRGGQALTAAMVVVDDKGVDGAAGGLAALVSRTSNGLRQLQTGFARSYALSMLGGAALVVAAILAVRLW</sequence>
<keyword evidence="9" id="KW-0830">Ubiquinone</keyword>
<dbReference type="EMBL" id="LQQA01000015">
    <property type="protein sequence ID" value="ORX14500.1"/>
    <property type="molecule type" value="Genomic_DNA"/>
</dbReference>
<feature type="transmembrane region" description="Helical" evidence="6">
    <location>
        <begin position="141"/>
        <end position="160"/>
    </location>
</feature>
<feature type="transmembrane region" description="Helical" evidence="6">
    <location>
        <begin position="372"/>
        <end position="394"/>
    </location>
</feature>
<dbReference type="InterPro" id="IPR001750">
    <property type="entry name" value="ND/Mrp_TM"/>
</dbReference>
<feature type="transmembrane region" description="Helical" evidence="6">
    <location>
        <begin position="458"/>
        <end position="480"/>
    </location>
</feature>
<evidence type="ECO:0000256" key="3">
    <source>
        <dbReference type="ARBA" id="ARBA00022989"/>
    </source>
</evidence>
<dbReference type="Proteomes" id="UP000193964">
    <property type="component" value="Unassembled WGS sequence"/>
</dbReference>
<feature type="domain" description="NADH-Ubiquinone oxidoreductase (complex I) chain 5 N-terminal" evidence="8">
    <location>
        <begin position="69"/>
        <end position="119"/>
    </location>
</feature>